<reference evidence="1" key="2">
    <citation type="submission" date="2020-09" db="EMBL/GenBank/DDBJ databases">
        <authorList>
            <person name="Sun Q."/>
            <person name="Ohkuma M."/>
        </authorList>
    </citation>
    <scope>NUCLEOTIDE SEQUENCE</scope>
    <source>
        <strain evidence="1">JCM 3035</strain>
    </source>
</reference>
<dbReference type="Proteomes" id="UP000637788">
    <property type="component" value="Unassembled WGS sequence"/>
</dbReference>
<proteinExistence type="predicted"/>
<evidence type="ECO:0000313" key="2">
    <source>
        <dbReference type="Proteomes" id="UP000637788"/>
    </source>
</evidence>
<evidence type="ECO:0000313" key="1">
    <source>
        <dbReference type="EMBL" id="GGL18181.1"/>
    </source>
</evidence>
<dbReference type="EMBL" id="BMPQ01000065">
    <property type="protein sequence ID" value="GGL18181.1"/>
    <property type="molecule type" value="Genomic_DNA"/>
</dbReference>
<accession>A0A917RQQ3</accession>
<dbReference type="AlphaFoldDB" id="A0A917RQQ3"/>
<comment type="caution">
    <text evidence="1">The sequence shown here is derived from an EMBL/GenBank/DDBJ whole genome shotgun (WGS) entry which is preliminary data.</text>
</comment>
<sequence>MRVETLEDVLWPGLNLKVRQLKSVDGHLVVDAAGCGPPGRCPQCEHPATRATADIGVRYPSYPSAAGG</sequence>
<keyword evidence="2" id="KW-1185">Reference proteome</keyword>
<reference evidence="1" key="1">
    <citation type="journal article" date="2014" name="Int. J. Syst. Evol. Microbiol.">
        <title>Complete genome sequence of Corynebacterium casei LMG S-19264T (=DSM 44701T), isolated from a smear-ripened cheese.</title>
        <authorList>
            <consortium name="US DOE Joint Genome Institute (JGI-PGF)"/>
            <person name="Walter F."/>
            <person name="Albersmeier A."/>
            <person name="Kalinowski J."/>
            <person name="Ruckert C."/>
        </authorList>
    </citation>
    <scope>NUCLEOTIDE SEQUENCE</scope>
    <source>
        <strain evidence="1">JCM 3035</strain>
    </source>
</reference>
<name>A0A917RQQ3_9ACTN</name>
<protein>
    <submittedName>
        <fullName evidence="1">Uncharacterized protein</fullName>
    </submittedName>
</protein>
<organism evidence="1 2">
    <name type="scientific">Streptomyces flaveus</name>
    <dbReference type="NCBI Taxonomy" id="66370"/>
    <lineage>
        <taxon>Bacteria</taxon>
        <taxon>Bacillati</taxon>
        <taxon>Actinomycetota</taxon>
        <taxon>Actinomycetes</taxon>
        <taxon>Kitasatosporales</taxon>
        <taxon>Streptomycetaceae</taxon>
        <taxon>Streptomyces</taxon>
        <taxon>Streptomyces aurantiacus group</taxon>
    </lineage>
</organism>
<gene>
    <name evidence="1" type="ORF">GCM10010094_93970</name>
</gene>